<dbReference type="Pfam" id="PF21893">
    <property type="entry name" value="DUF6918"/>
    <property type="match status" value="1"/>
</dbReference>
<accession>A6GBC4</accession>
<dbReference type="RefSeq" id="WP_006974015.1">
    <property type="nucleotide sequence ID" value="NZ_ABCS01000057.1"/>
</dbReference>
<evidence type="ECO:0000313" key="1">
    <source>
        <dbReference type="EMBL" id="EDM76833.1"/>
    </source>
</evidence>
<evidence type="ECO:0000313" key="2">
    <source>
        <dbReference type="Proteomes" id="UP000005801"/>
    </source>
</evidence>
<organism evidence="1 2">
    <name type="scientific">Plesiocystis pacifica SIR-1</name>
    <dbReference type="NCBI Taxonomy" id="391625"/>
    <lineage>
        <taxon>Bacteria</taxon>
        <taxon>Pseudomonadati</taxon>
        <taxon>Myxococcota</taxon>
        <taxon>Polyangia</taxon>
        <taxon>Nannocystales</taxon>
        <taxon>Nannocystaceae</taxon>
        <taxon>Plesiocystis</taxon>
    </lineage>
</organism>
<dbReference type="InterPro" id="IPR054211">
    <property type="entry name" value="DUF6918"/>
</dbReference>
<dbReference type="Proteomes" id="UP000005801">
    <property type="component" value="Unassembled WGS sequence"/>
</dbReference>
<reference evidence="1 2" key="1">
    <citation type="submission" date="2007-06" db="EMBL/GenBank/DDBJ databases">
        <authorList>
            <person name="Shimkets L."/>
            <person name="Ferriera S."/>
            <person name="Johnson J."/>
            <person name="Kravitz S."/>
            <person name="Beeson K."/>
            <person name="Sutton G."/>
            <person name="Rogers Y.-H."/>
            <person name="Friedman R."/>
            <person name="Frazier M."/>
            <person name="Venter J.C."/>
        </authorList>
    </citation>
    <scope>NUCLEOTIDE SEQUENCE [LARGE SCALE GENOMIC DNA]</scope>
    <source>
        <strain evidence="1 2">SIR-1</strain>
    </source>
</reference>
<dbReference type="AlphaFoldDB" id="A6GBC4"/>
<name>A6GBC4_9BACT</name>
<dbReference type="STRING" id="391625.PPSIR1_04473"/>
<dbReference type="EMBL" id="ABCS01000057">
    <property type="protein sequence ID" value="EDM76833.1"/>
    <property type="molecule type" value="Genomic_DNA"/>
</dbReference>
<comment type="caution">
    <text evidence="1">The sequence shown here is derived from an EMBL/GenBank/DDBJ whole genome shotgun (WGS) entry which is preliminary data.</text>
</comment>
<gene>
    <name evidence="1" type="ORF">PPSIR1_04473</name>
</gene>
<proteinExistence type="predicted"/>
<protein>
    <submittedName>
        <fullName evidence="1">Uncharacterized protein</fullName>
    </submittedName>
</protein>
<sequence>MPSLADQLTSPGTRERVVDACCALIDGEVARKRGLTGAAVKASFAVVTRVKPGFVRHVVDTLLPEFAEALEPFYRESKAEVEGGGASGSVGEVFAAKVASRKGEASEALLGVTDRRIGEARSSLKRAYGKLRPNARGHVEDALPGLIAALQPHVA</sequence>
<keyword evidence="2" id="KW-1185">Reference proteome</keyword>